<dbReference type="AlphaFoldDB" id="A0A1Q8QGQ3"/>
<dbReference type="Gene3D" id="3.10.620.30">
    <property type="match status" value="1"/>
</dbReference>
<sequence>MKNYLKETHLLDYNHPKIQQLIAERKWAENDEFEIIKRIYNYVKNEIVFGYNSKDEFKASEILEQGYGQCNTKSTLLMALLRGVGIPTRIHGFLIDKTMQKGALVGLTYLIAPAKVSHTWVEVYYNSNWIALEGVIPDESYYNAVKDKLQKRDGGYYGYAIAVKDIRADNFCFVGKDTYSQSLAITDDVGIFDSPELFFEKYNNTPSPLKQFLFGKILSKRLNKRLQKIRNRKNEL</sequence>
<proteinExistence type="predicted"/>
<dbReference type="OrthoDB" id="9804872at2"/>
<keyword evidence="3" id="KW-1185">Reference proteome</keyword>
<dbReference type="PANTHER" id="PTHR33490:SF3">
    <property type="entry name" value="CONSERVED INTEGRAL MEMBRANE PROTEIN"/>
    <property type="match status" value="1"/>
</dbReference>
<name>A0A1Q8QGQ3_9FIRM</name>
<dbReference type="EMBL" id="MLBF01000075">
    <property type="protein sequence ID" value="OLN26527.1"/>
    <property type="molecule type" value="Genomic_DNA"/>
</dbReference>
<gene>
    <name evidence="2" type="ORF">DSOL_4952</name>
</gene>
<reference evidence="2 3" key="1">
    <citation type="submission" date="2016-09" db="EMBL/GenBank/DDBJ databases">
        <title>Complete genome of Desulfosporosinus sp. OL.</title>
        <authorList>
            <person name="Mardanov A."/>
            <person name="Beletsky A."/>
            <person name="Panova A."/>
            <person name="Karnachuk O."/>
            <person name="Ravin N."/>
        </authorList>
    </citation>
    <scope>NUCLEOTIDE SEQUENCE [LARGE SCALE GENOMIC DNA]</scope>
    <source>
        <strain evidence="2 3">OL</strain>
    </source>
</reference>
<dbReference type="InterPro" id="IPR002931">
    <property type="entry name" value="Transglutaminase-like"/>
</dbReference>
<dbReference type="PANTHER" id="PTHR33490">
    <property type="entry name" value="BLR5614 PROTEIN-RELATED"/>
    <property type="match status" value="1"/>
</dbReference>
<evidence type="ECO:0000259" key="1">
    <source>
        <dbReference type="SMART" id="SM00460"/>
    </source>
</evidence>
<dbReference type="InterPro" id="IPR038765">
    <property type="entry name" value="Papain-like_cys_pep_sf"/>
</dbReference>
<organism evidence="2 3">
    <name type="scientific">Desulfosporosinus metallidurans</name>
    <dbReference type="NCBI Taxonomy" id="1888891"/>
    <lineage>
        <taxon>Bacteria</taxon>
        <taxon>Bacillati</taxon>
        <taxon>Bacillota</taxon>
        <taxon>Clostridia</taxon>
        <taxon>Eubacteriales</taxon>
        <taxon>Desulfitobacteriaceae</taxon>
        <taxon>Desulfosporosinus</taxon>
    </lineage>
</organism>
<dbReference type="STRING" id="1888891.DSOL_4952"/>
<dbReference type="SUPFAM" id="SSF54001">
    <property type="entry name" value="Cysteine proteinases"/>
    <property type="match status" value="1"/>
</dbReference>
<evidence type="ECO:0000313" key="2">
    <source>
        <dbReference type="EMBL" id="OLN26527.1"/>
    </source>
</evidence>
<accession>A0A1Q8QGQ3</accession>
<feature type="domain" description="Transglutaminase-like" evidence="1">
    <location>
        <begin position="62"/>
        <end position="136"/>
    </location>
</feature>
<dbReference type="Proteomes" id="UP000186102">
    <property type="component" value="Unassembled WGS sequence"/>
</dbReference>
<dbReference type="RefSeq" id="WP_075367216.1">
    <property type="nucleotide sequence ID" value="NZ_MLBF01000075.1"/>
</dbReference>
<comment type="caution">
    <text evidence="2">The sequence shown here is derived from an EMBL/GenBank/DDBJ whole genome shotgun (WGS) entry which is preliminary data.</text>
</comment>
<evidence type="ECO:0000313" key="3">
    <source>
        <dbReference type="Proteomes" id="UP000186102"/>
    </source>
</evidence>
<dbReference type="Pfam" id="PF01841">
    <property type="entry name" value="Transglut_core"/>
    <property type="match status" value="1"/>
</dbReference>
<protein>
    <recommendedName>
        <fullName evidence="1">Transglutaminase-like domain-containing protein</fullName>
    </recommendedName>
</protein>
<dbReference type="SMART" id="SM00460">
    <property type="entry name" value="TGc"/>
    <property type="match status" value="1"/>
</dbReference>